<dbReference type="EMBL" id="LNQE01001875">
    <property type="protein sequence ID" value="KUG03634.1"/>
    <property type="molecule type" value="Genomic_DNA"/>
</dbReference>
<protein>
    <submittedName>
        <fullName evidence="9">Twin-arginine translocation protein tata</fullName>
    </submittedName>
</protein>
<dbReference type="AlphaFoldDB" id="A0A0W8E4W1"/>
<dbReference type="PANTHER" id="PTHR42982">
    <property type="entry name" value="SEC-INDEPENDENT PROTEIN TRANSLOCASE PROTEIN TATA"/>
    <property type="match status" value="1"/>
</dbReference>
<evidence type="ECO:0000256" key="5">
    <source>
        <dbReference type="ARBA" id="ARBA00022989"/>
    </source>
</evidence>
<keyword evidence="3 8" id="KW-0812">Transmembrane</keyword>
<dbReference type="GO" id="GO:0016020">
    <property type="term" value="C:membrane"/>
    <property type="evidence" value="ECO:0007669"/>
    <property type="project" value="UniProtKB-ARBA"/>
</dbReference>
<evidence type="ECO:0000256" key="6">
    <source>
        <dbReference type="ARBA" id="ARBA00023010"/>
    </source>
</evidence>
<dbReference type="Pfam" id="PF02416">
    <property type="entry name" value="TatA_B_E"/>
    <property type="match status" value="1"/>
</dbReference>
<evidence type="ECO:0000256" key="2">
    <source>
        <dbReference type="ARBA" id="ARBA00022448"/>
    </source>
</evidence>
<sequence length="62" mass="6858">MFGLIGNFGPWEMGFILVVLLIIVGPGKLPKVGESMGKALSNFKKAREEETDDYLDIDISEK</sequence>
<name>A0A0W8E4W1_9ZZZZ</name>
<evidence type="ECO:0000256" key="8">
    <source>
        <dbReference type="SAM" id="Phobius"/>
    </source>
</evidence>
<dbReference type="InterPro" id="IPR003369">
    <property type="entry name" value="TatA/B/E"/>
</dbReference>
<gene>
    <name evidence="9" type="ORF">ASZ90_018960</name>
</gene>
<dbReference type="GO" id="GO:0015031">
    <property type="term" value="P:protein transport"/>
    <property type="evidence" value="ECO:0007669"/>
    <property type="project" value="UniProtKB-KW"/>
</dbReference>
<dbReference type="Gene3D" id="1.20.5.3310">
    <property type="match status" value="1"/>
</dbReference>
<organism evidence="9">
    <name type="scientific">hydrocarbon metagenome</name>
    <dbReference type="NCBI Taxonomy" id="938273"/>
    <lineage>
        <taxon>unclassified sequences</taxon>
        <taxon>metagenomes</taxon>
        <taxon>ecological metagenomes</taxon>
    </lineage>
</organism>
<feature type="transmembrane region" description="Helical" evidence="8">
    <location>
        <begin position="12"/>
        <end position="29"/>
    </location>
</feature>
<comment type="caution">
    <text evidence="9">The sequence shown here is derived from an EMBL/GenBank/DDBJ whole genome shotgun (WGS) entry which is preliminary data.</text>
</comment>
<keyword evidence="7 8" id="KW-0472">Membrane</keyword>
<keyword evidence="4" id="KW-0653">Protein transport</keyword>
<comment type="subcellular location">
    <subcellularLocation>
        <location evidence="1">Membrane</location>
        <topology evidence="1">Single-pass membrane protein</topology>
    </subcellularLocation>
</comment>
<keyword evidence="5 8" id="KW-1133">Transmembrane helix</keyword>
<evidence type="ECO:0000256" key="1">
    <source>
        <dbReference type="ARBA" id="ARBA00004167"/>
    </source>
</evidence>
<evidence type="ECO:0000256" key="4">
    <source>
        <dbReference type="ARBA" id="ARBA00022927"/>
    </source>
</evidence>
<evidence type="ECO:0000313" key="9">
    <source>
        <dbReference type="EMBL" id="KUG03634.1"/>
    </source>
</evidence>
<accession>A0A0W8E4W1</accession>
<keyword evidence="2" id="KW-0813">Transport</keyword>
<evidence type="ECO:0000256" key="3">
    <source>
        <dbReference type="ARBA" id="ARBA00022692"/>
    </source>
</evidence>
<proteinExistence type="predicted"/>
<keyword evidence="6" id="KW-0811">Translocation</keyword>
<reference evidence="9" key="1">
    <citation type="journal article" date="2015" name="Proc. Natl. Acad. Sci. U.S.A.">
        <title>Networks of energetic and metabolic interactions define dynamics in microbial communities.</title>
        <authorList>
            <person name="Embree M."/>
            <person name="Liu J.K."/>
            <person name="Al-Bassam M.M."/>
            <person name="Zengler K."/>
        </authorList>
    </citation>
    <scope>NUCLEOTIDE SEQUENCE</scope>
</reference>
<dbReference type="PANTHER" id="PTHR42982:SF1">
    <property type="entry name" value="SEC-INDEPENDENT PROTEIN TRANSLOCASE PROTEIN TATA"/>
    <property type="match status" value="1"/>
</dbReference>
<evidence type="ECO:0000256" key="7">
    <source>
        <dbReference type="ARBA" id="ARBA00023136"/>
    </source>
</evidence>